<comment type="cofactor">
    <cofactor evidence="7">
        <name>Zn(2+)</name>
        <dbReference type="ChEBI" id="CHEBI:29105"/>
    </cofactor>
    <text evidence="7">Binds 1 zinc ion per subunit.</text>
</comment>
<dbReference type="UniPathway" id="UPA00655">
    <property type="reaction ID" value="UER00711"/>
</dbReference>
<dbReference type="HAMAP" id="MF_01395">
    <property type="entry name" value="AcetylCoA_CT_beta"/>
    <property type="match status" value="1"/>
</dbReference>
<dbReference type="SUPFAM" id="SSF52096">
    <property type="entry name" value="ClpP/crotonase"/>
    <property type="match status" value="1"/>
</dbReference>
<evidence type="ECO:0000259" key="9">
    <source>
        <dbReference type="PROSITE" id="PS50980"/>
    </source>
</evidence>
<feature type="binding site" evidence="7">
    <location>
        <position position="263"/>
    </location>
    <ligand>
        <name>Zn(2+)</name>
        <dbReference type="ChEBI" id="CHEBI:29105"/>
    </ligand>
</feature>
<dbReference type="GO" id="GO:0003989">
    <property type="term" value="F:acetyl-CoA carboxylase activity"/>
    <property type="evidence" value="ECO:0007669"/>
    <property type="project" value="InterPro"/>
</dbReference>
<dbReference type="InterPro" id="IPR029045">
    <property type="entry name" value="ClpP/crotonase-like_dom_sf"/>
</dbReference>
<dbReference type="GO" id="GO:2001295">
    <property type="term" value="P:malonyl-CoA biosynthetic process"/>
    <property type="evidence" value="ECO:0007669"/>
    <property type="project" value="UniProtKB-UniRule"/>
</dbReference>
<dbReference type="EMBL" id="MK397876">
    <property type="protein sequence ID" value="QBC68285.1"/>
    <property type="molecule type" value="Genomic_DNA"/>
</dbReference>
<feature type="zinc finger region" description="C4-type" evidence="7">
    <location>
        <begin position="244"/>
        <end position="266"/>
    </location>
</feature>
<comment type="function">
    <text evidence="7">Component of the acetyl coenzyme A carboxylase (ACC) complex. Biotin carboxylase (BC) catalyzes the carboxylation of biotin on its carrier protein (BCCP) and then the CO(2) group is transferred by the transcarboxylase to acetyl-CoA to form malonyl-CoA.</text>
</comment>
<organism evidence="10">
    <name type="scientific">Mollugo verticillata</name>
    <name type="common">Green carpetweed</name>
    <dbReference type="NCBI Taxonomy" id="3592"/>
    <lineage>
        <taxon>Eukaryota</taxon>
        <taxon>Viridiplantae</taxon>
        <taxon>Streptophyta</taxon>
        <taxon>Embryophyta</taxon>
        <taxon>Tracheophyta</taxon>
        <taxon>Spermatophyta</taxon>
        <taxon>Magnoliopsida</taxon>
        <taxon>eudicotyledons</taxon>
        <taxon>Gunneridae</taxon>
        <taxon>Pentapetalae</taxon>
        <taxon>Caryophyllales</taxon>
        <taxon>Molluginaceae</taxon>
        <taxon>Mollugo</taxon>
    </lineage>
</organism>
<dbReference type="GO" id="GO:0008270">
    <property type="term" value="F:zinc ion binding"/>
    <property type="evidence" value="ECO:0007669"/>
    <property type="project" value="UniProtKB-UniRule"/>
</dbReference>
<geneLocation type="plastid" evidence="10"/>
<keyword evidence="7" id="KW-0479">Metal-binding</keyword>
<name>A0A411JT99_MOLVE</name>
<keyword evidence="7" id="KW-0275">Fatty acid biosynthesis</keyword>
<comment type="pathway">
    <text evidence="7">Lipid metabolism; malonyl-CoA biosynthesis; malonyl-CoA from acetyl-CoA: step 1/1.</text>
</comment>
<gene>
    <name evidence="7 10" type="primary">accD</name>
</gene>
<feature type="binding site" evidence="7">
    <location>
        <position position="247"/>
    </location>
    <ligand>
        <name>Zn(2+)</name>
        <dbReference type="ChEBI" id="CHEBI:29105"/>
    </ligand>
</feature>
<evidence type="ECO:0000313" key="10">
    <source>
        <dbReference type="EMBL" id="QBC68285.1"/>
    </source>
</evidence>
<keyword evidence="10" id="KW-0934">Plastid</keyword>
<dbReference type="InterPro" id="IPR034733">
    <property type="entry name" value="AcCoA_carboxyl_beta"/>
</dbReference>
<feature type="binding site" evidence="7">
    <location>
        <position position="266"/>
    </location>
    <ligand>
        <name>Zn(2+)</name>
        <dbReference type="ChEBI" id="CHEBI:29105"/>
    </ligand>
</feature>
<comment type="subunit">
    <text evidence="1">Acetyl-CoA carboxylase is a heterohexamer composed of biotin carboxyl carrier protein, biotin carboxylase and 2 subunits each of ACCase subunit alpha and ACCase plastid-coded subunit beta (accD).</text>
</comment>
<feature type="domain" description="CoA carboxyltransferase N-terminal" evidence="9">
    <location>
        <begin position="240"/>
        <end position="506"/>
    </location>
</feature>
<keyword evidence="6 7" id="KW-0067">ATP-binding</keyword>
<dbReference type="Pfam" id="PF01039">
    <property type="entry name" value="Carboxyl_trans"/>
    <property type="match status" value="1"/>
</dbReference>
<evidence type="ECO:0000256" key="2">
    <source>
        <dbReference type="ARBA" id="ARBA00022679"/>
    </source>
</evidence>
<dbReference type="PANTHER" id="PTHR42995">
    <property type="entry name" value="ACETYL-COENZYME A CARBOXYLASE CARBOXYL TRANSFERASE SUBUNIT BETA, CHLOROPLASTIC"/>
    <property type="match status" value="1"/>
</dbReference>
<dbReference type="GO" id="GO:0009317">
    <property type="term" value="C:acetyl-CoA carboxylase complex"/>
    <property type="evidence" value="ECO:0007669"/>
    <property type="project" value="InterPro"/>
</dbReference>
<evidence type="ECO:0000256" key="5">
    <source>
        <dbReference type="ARBA" id="ARBA00022833"/>
    </source>
</evidence>
<sequence>MTIHLFYFYANRGQESSMKKWWFNSMLSKKELKLSCRLNKSMGSLGPSENTSRGEDPSLNDTEKNSSSWWNSDSTSYSNVDHFFSVMDIRNFISDDTFLLRDSKGNRYSIYFDIENQIFEIDNDHSFLSELQSSSSNDLNSSYLSTRSTSGDIYNDHYMGDTKYSWDNHINNCIDSYLNYQIRIGSSILSGIDSYILSYIFNESGNRSQSFSRRTIANGSNLTRKESSNNLDVTQNYRHLWVQCENCDGLNYKKLLKSKMNICEQCGYHLKMSSSDRIELPIDQGTWNPMDEDMVSIDPIEFHSEEEAYKDRIDSYQRKTGLTEAVQTGIGQLNGIPVAIGVMDFQFMGGSMGSVVGEKITRLIEYATKKFLPLIIVCASGGARMQEGSLSLMQMAKISSVLYDYQSNKKLFYVSILTSPTTGGVTASFGMLGDIIIAEPNAYIAFAGKRVIEQTLNKTVPEGSQAAEYLFQKGLFDLIVPRNLLKDVLSELFQLHAFFPLNQVEH</sequence>
<dbReference type="EC" id="2.1.3.15" evidence="7"/>
<dbReference type="GeneID" id="39416889"/>
<dbReference type="PRINTS" id="PR01070">
    <property type="entry name" value="ACCCTRFRASEB"/>
</dbReference>
<feature type="binding site" evidence="7">
    <location>
        <position position="244"/>
    </location>
    <ligand>
        <name>Zn(2+)</name>
        <dbReference type="ChEBI" id="CHEBI:29105"/>
    </ligand>
</feature>
<keyword evidence="7" id="KW-0444">Lipid biosynthesis</keyword>
<dbReference type="GO" id="GO:0016743">
    <property type="term" value="F:carboxyl- or carbamoyltransferase activity"/>
    <property type="evidence" value="ECO:0007669"/>
    <property type="project" value="UniProtKB-UniRule"/>
</dbReference>
<evidence type="ECO:0000256" key="6">
    <source>
        <dbReference type="ARBA" id="ARBA00022840"/>
    </source>
</evidence>
<evidence type="ECO:0000256" key="8">
    <source>
        <dbReference type="SAM" id="MobiDB-lite"/>
    </source>
</evidence>
<keyword evidence="7" id="KW-0276">Fatty acid metabolism</keyword>
<accession>A0A411JT99</accession>
<proteinExistence type="inferred from homology"/>
<dbReference type="Gene3D" id="3.90.226.10">
    <property type="entry name" value="2-enoyl-CoA Hydratase, Chain A, domain 1"/>
    <property type="match status" value="1"/>
</dbReference>
<dbReference type="PROSITE" id="PS50980">
    <property type="entry name" value="COA_CT_NTER"/>
    <property type="match status" value="1"/>
</dbReference>
<feature type="compositionally biased region" description="Basic and acidic residues" evidence="8">
    <location>
        <begin position="52"/>
        <end position="64"/>
    </location>
</feature>
<comment type="subunit">
    <text evidence="7">Acetyl-CoA carboxylase is a heterohexamer composed of biotin carboxyl carrier protein (AccB), biotin carboxylase (AccC) and two subunits each of ACCase subunit alpha (AccA) and ACCase subunit beta (AccD).</text>
</comment>
<evidence type="ECO:0000256" key="4">
    <source>
        <dbReference type="ARBA" id="ARBA00022771"/>
    </source>
</evidence>
<dbReference type="RefSeq" id="YP_009571610.1">
    <property type="nucleotide sequence ID" value="NC_041298.1"/>
</dbReference>
<dbReference type="GO" id="GO:0005524">
    <property type="term" value="F:ATP binding"/>
    <property type="evidence" value="ECO:0007669"/>
    <property type="project" value="UniProtKB-KW"/>
</dbReference>
<comment type="catalytic activity">
    <reaction evidence="7">
        <text>N(6)-carboxybiotinyl-L-lysyl-[protein] + acetyl-CoA = N(6)-biotinyl-L-lysyl-[protein] + malonyl-CoA</text>
        <dbReference type="Rhea" id="RHEA:54728"/>
        <dbReference type="Rhea" id="RHEA-COMP:10505"/>
        <dbReference type="Rhea" id="RHEA-COMP:10506"/>
        <dbReference type="ChEBI" id="CHEBI:57288"/>
        <dbReference type="ChEBI" id="CHEBI:57384"/>
        <dbReference type="ChEBI" id="CHEBI:83144"/>
        <dbReference type="ChEBI" id="CHEBI:83145"/>
        <dbReference type="EC" id="2.1.3.15"/>
    </reaction>
</comment>
<keyword evidence="4 7" id="KW-0863">Zinc-finger</keyword>
<evidence type="ECO:0000256" key="1">
    <source>
        <dbReference type="ARBA" id="ARBA00011842"/>
    </source>
</evidence>
<evidence type="ECO:0000256" key="7">
    <source>
        <dbReference type="HAMAP-Rule" id="MF_01395"/>
    </source>
</evidence>
<keyword evidence="2 7" id="KW-0808">Transferase</keyword>
<reference evidence="10" key="1">
    <citation type="journal article" date="2019" name="Mol. Phylogenet. Evol.">
        <title>Plastid phylogenomic insights into the evolution of Caryophyllales.</title>
        <authorList>
            <person name="Yao G."/>
            <person name="Jin J.J."/>
            <person name="Li H.T."/>
            <person name="Yang J.B."/>
            <person name="Shiva Mandala V."/>
            <person name="Croley M."/>
            <person name="Mostow R."/>
            <person name="Douglas N.A."/>
            <person name="Chase M.W."/>
            <person name="Christenhusz M.J."/>
            <person name="Soltis D.E."/>
            <person name="Soltis P.S."/>
            <person name="Smith S.A."/>
            <person name="Brockington S.F."/>
            <person name="Moore M.J."/>
            <person name="Yi T.S."/>
            <person name="Li D.Z."/>
        </authorList>
    </citation>
    <scope>NUCLEOTIDE SEQUENCE</scope>
</reference>
<keyword evidence="5 7" id="KW-0862">Zinc</keyword>
<dbReference type="NCBIfam" id="TIGR00515">
    <property type="entry name" value="accD"/>
    <property type="match status" value="1"/>
</dbReference>
<keyword evidence="7" id="KW-0443">Lipid metabolism</keyword>
<evidence type="ECO:0000256" key="3">
    <source>
        <dbReference type="ARBA" id="ARBA00022741"/>
    </source>
</evidence>
<keyword evidence="3 7" id="KW-0547">Nucleotide-binding</keyword>
<dbReference type="AlphaFoldDB" id="A0A411JT99"/>
<feature type="region of interest" description="Disordered" evidence="8">
    <location>
        <begin position="43"/>
        <end position="73"/>
    </location>
</feature>
<dbReference type="InterPro" id="IPR011762">
    <property type="entry name" value="COA_CT_N"/>
</dbReference>
<protein>
    <recommendedName>
        <fullName evidence="7">Acetyl-coenzyme A carboxylase carboxyl transferase subunit beta</fullName>
        <shortName evidence="7">ACCase subunit beta</shortName>
        <shortName evidence="7">Acetyl-CoA carboxylase carboxyltransferase subunit beta</shortName>
        <ecNumber evidence="7">2.1.3.15</ecNumber>
    </recommendedName>
</protein>
<dbReference type="GO" id="GO:0006633">
    <property type="term" value="P:fatty acid biosynthetic process"/>
    <property type="evidence" value="ECO:0007669"/>
    <property type="project" value="UniProtKB-KW"/>
</dbReference>
<comment type="similarity">
    <text evidence="7">Belongs to the AccD/PCCB family.</text>
</comment>
<dbReference type="PANTHER" id="PTHR42995:SF5">
    <property type="entry name" value="ACETYL-COENZYME A CARBOXYLASE CARBOXYL TRANSFERASE SUBUNIT BETA, CHLOROPLASTIC"/>
    <property type="match status" value="1"/>
</dbReference>
<dbReference type="InterPro" id="IPR000438">
    <property type="entry name" value="Acetyl_CoA_COase_Trfase_b_su"/>
</dbReference>